<name>A0A9W9S8A1_9EURO</name>
<dbReference type="Proteomes" id="UP001147752">
    <property type="component" value="Unassembled WGS sequence"/>
</dbReference>
<keyword evidence="2" id="KW-0472">Membrane</keyword>
<dbReference type="PROSITE" id="PS50966">
    <property type="entry name" value="ZF_SWIM"/>
    <property type="match status" value="1"/>
</dbReference>
<keyword evidence="2" id="KW-1133">Transmembrane helix</keyword>
<evidence type="ECO:0000256" key="2">
    <source>
        <dbReference type="SAM" id="Phobius"/>
    </source>
</evidence>
<sequence>MSITAHNIGGTAEVPEISFDVVGSRGHIYKTVIGKLPRCNCPDVRFRKAQCKHICFARLVLSVLSVLLMPMHCQVLSAIDVPGKLRYQRSLLPSLPVNQELRQMLTASSLENIEDSSTLISASQRKPIEGECPVCFNDFKTNQVKKACHSCGNIVELLLTVCFLEGTKPKVSHL</sequence>
<reference evidence="4" key="2">
    <citation type="journal article" date="2023" name="IMA Fungus">
        <title>Comparative genomic study of the Penicillium genus elucidates a diverse pangenome and 15 lateral gene transfer events.</title>
        <authorList>
            <person name="Petersen C."/>
            <person name="Sorensen T."/>
            <person name="Nielsen M.R."/>
            <person name="Sondergaard T.E."/>
            <person name="Sorensen J.L."/>
            <person name="Fitzpatrick D.A."/>
            <person name="Frisvad J.C."/>
            <person name="Nielsen K.L."/>
        </authorList>
    </citation>
    <scope>NUCLEOTIDE SEQUENCE</scope>
    <source>
        <strain evidence="4">IBT 3081</strain>
    </source>
</reference>
<dbReference type="EMBL" id="JAPZBT010000002">
    <property type="protein sequence ID" value="KAJ5373457.1"/>
    <property type="molecule type" value="Genomic_DNA"/>
</dbReference>
<feature type="transmembrane region" description="Helical" evidence="2">
    <location>
        <begin position="55"/>
        <end position="72"/>
    </location>
</feature>
<evidence type="ECO:0000313" key="5">
    <source>
        <dbReference type="Proteomes" id="UP001147752"/>
    </source>
</evidence>
<dbReference type="InterPro" id="IPR039903">
    <property type="entry name" value="Zswim2"/>
</dbReference>
<comment type="caution">
    <text evidence="4">The sequence shown here is derived from an EMBL/GenBank/DDBJ whole genome shotgun (WGS) entry which is preliminary data.</text>
</comment>
<evidence type="ECO:0000313" key="4">
    <source>
        <dbReference type="EMBL" id="KAJ5373457.1"/>
    </source>
</evidence>
<keyword evidence="5" id="KW-1185">Reference proteome</keyword>
<dbReference type="PANTHER" id="PTHR21540:SF0">
    <property type="entry name" value="PHD FAMILY PROTEIN"/>
    <property type="match status" value="1"/>
</dbReference>
<accession>A0A9W9S8A1</accession>
<dbReference type="InterPro" id="IPR007527">
    <property type="entry name" value="Znf_SWIM"/>
</dbReference>
<keyword evidence="1" id="KW-0479">Metal-binding</keyword>
<dbReference type="GO" id="GO:0008270">
    <property type="term" value="F:zinc ion binding"/>
    <property type="evidence" value="ECO:0007669"/>
    <property type="project" value="UniProtKB-KW"/>
</dbReference>
<dbReference type="PANTHER" id="PTHR21540">
    <property type="entry name" value="RING FINGER AND SWIM DOMAIN-CONTAINING PROTEIN 2"/>
    <property type="match status" value="1"/>
</dbReference>
<protein>
    <recommendedName>
        <fullName evidence="3">SWIM-type domain-containing protein</fullName>
    </recommendedName>
</protein>
<reference evidence="4" key="1">
    <citation type="submission" date="2022-12" db="EMBL/GenBank/DDBJ databases">
        <authorList>
            <person name="Petersen C."/>
        </authorList>
    </citation>
    <scope>NUCLEOTIDE SEQUENCE</scope>
    <source>
        <strain evidence="4">IBT 3081</strain>
    </source>
</reference>
<evidence type="ECO:0000259" key="3">
    <source>
        <dbReference type="PROSITE" id="PS50966"/>
    </source>
</evidence>
<dbReference type="OrthoDB" id="2122982at2759"/>
<keyword evidence="1" id="KW-0863">Zinc-finger</keyword>
<organism evidence="4 5">
    <name type="scientific">Penicillium concentricum</name>
    <dbReference type="NCBI Taxonomy" id="293559"/>
    <lineage>
        <taxon>Eukaryota</taxon>
        <taxon>Fungi</taxon>
        <taxon>Dikarya</taxon>
        <taxon>Ascomycota</taxon>
        <taxon>Pezizomycotina</taxon>
        <taxon>Eurotiomycetes</taxon>
        <taxon>Eurotiomycetidae</taxon>
        <taxon>Eurotiales</taxon>
        <taxon>Aspergillaceae</taxon>
        <taxon>Penicillium</taxon>
    </lineage>
</organism>
<dbReference type="GeneID" id="81462376"/>
<dbReference type="RefSeq" id="XP_056579443.1">
    <property type="nucleotide sequence ID" value="XM_056723193.1"/>
</dbReference>
<dbReference type="GO" id="GO:0061630">
    <property type="term" value="F:ubiquitin protein ligase activity"/>
    <property type="evidence" value="ECO:0007669"/>
    <property type="project" value="InterPro"/>
</dbReference>
<feature type="domain" description="SWIM-type" evidence="3">
    <location>
        <begin position="29"/>
        <end position="62"/>
    </location>
</feature>
<proteinExistence type="predicted"/>
<keyword evidence="1" id="KW-0862">Zinc</keyword>
<evidence type="ECO:0000256" key="1">
    <source>
        <dbReference type="PROSITE-ProRule" id="PRU00325"/>
    </source>
</evidence>
<keyword evidence="2" id="KW-0812">Transmembrane</keyword>
<dbReference type="AlphaFoldDB" id="A0A9W9S8A1"/>
<gene>
    <name evidence="4" type="ORF">N7517_005463</name>
</gene>